<dbReference type="GO" id="GO:0003700">
    <property type="term" value="F:DNA-binding transcription factor activity"/>
    <property type="evidence" value="ECO:0007669"/>
    <property type="project" value="InterPro"/>
</dbReference>
<sequence>MNRIIGYYTNDGIETTLDCCDYIQVELLGNHAAINNAVMLVSKNSLQLILQFIWYLGKDGYPITHGTDDKSIVFGRGLTMHKLLYPNLEKGYVVDHINKNRLDNRLTNLRVCTSTQNSYNKSKPKNSTKQYKGITQQSNGLWTAKISKSGKCYKIKDIDDEKEAAHIYDAMAEELFGKYAGKNFE</sequence>
<dbReference type="InterPro" id="IPR016177">
    <property type="entry name" value="DNA-bd_dom_sf"/>
</dbReference>
<evidence type="ECO:0000313" key="6">
    <source>
        <dbReference type="Proteomes" id="UP001162001"/>
    </source>
</evidence>
<dbReference type="GO" id="GO:0004519">
    <property type="term" value="F:endonuclease activity"/>
    <property type="evidence" value="ECO:0007669"/>
    <property type="project" value="UniProtKB-KW"/>
</dbReference>
<dbReference type="InterPro" id="IPR003615">
    <property type="entry name" value="HNH_nuc"/>
</dbReference>
<dbReference type="SUPFAM" id="SSF54060">
    <property type="entry name" value="His-Me finger endonucleases"/>
    <property type="match status" value="1"/>
</dbReference>
<keyword evidence="5" id="KW-0255">Endonuclease</keyword>
<evidence type="ECO:0000256" key="2">
    <source>
        <dbReference type="ARBA" id="ARBA00023125"/>
    </source>
</evidence>
<keyword evidence="2" id="KW-0238">DNA-binding</keyword>
<evidence type="ECO:0000256" key="1">
    <source>
        <dbReference type="ARBA" id="ARBA00023015"/>
    </source>
</evidence>
<dbReference type="Gene3D" id="3.90.75.20">
    <property type="match status" value="1"/>
</dbReference>
<keyword evidence="5" id="KW-0378">Hydrolase</keyword>
<dbReference type="GO" id="GO:0003677">
    <property type="term" value="F:DNA binding"/>
    <property type="evidence" value="ECO:0007669"/>
    <property type="project" value="UniProtKB-KW"/>
</dbReference>
<keyword evidence="1" id="KW-0805">Transcription regulation</keyword>
<gene>
    <name evidence="5" type="ORF">Fadolivirus_1_145</name>
</gene>
<keyword evidence="6" id="KW-1185">Reference proteome</keyword>
<dbReference type="InterPro" id="IPR001471">
    <property type="entry name" value="AP2/ERF_dom"/>
</dbReference>
<dbReference type="Gene3D" id="3.30.730.10">
    <property type="entry name" value="AP2/ERF domain"/>
    <property type="match status" value="1"/>
</dbReference>
<dbReference type="InterPro" id="IPR044925">
    <property type="entry name" value="His-Me_finger_sf"/>
</dbReference>
<dbReference type="Pfam" id="PF13392">
    <property type="entry name" value="HNH_3"/>
    <property type="match status" value="1"/>
</dbReference>
<feature type="domain" description="AP2/ERF" evidence="4">
    <location>
        <begin position="130"/>
        <end position="185"/>
    </location>
</feature>
<reference evidence="5 6" key="1">
    <citation type="submission" date="2020-04" db="EMBL/GenBank/DDBJ databases">
        <title>Advantages and limits of metagenomic assembly and binning of a giant virus.</title>
        <authorList>
            <person name="Schulz F."/>
            <person name="Andreani J."/>
            <person name="Francis R."/>
            <person name="Boudjemaa H."/>
            <person name="Bou Khalil J.Y."/>
            <person name="Lee J."/>
            <person name="La Scola B."/>
            <person name="Woyke T."/>
        </authorList>
    </citation>
    <scope>NUCLEOTIDE SEQUENCE [LARGE SCALE GENOMIC DNA]</scope>
    <source>
        <strain evidence="5 6">FV1/VV64</strain>
    </source>
</reference>
<evidence type="ECO:0000256" key="3">
    <source>
        <dbReference type="ARBA" id="ARBA00023163"/>
    </source>
</evidence>
<dbReference type="EMBL" id="MT418680">
    <property type="protein sequence ID" value="QKF93603.1"/>
    <property type="molecule type" value="Genomic_DNA"/>
</dbReference>
<evidence type="ECO:0000313" key="5">
    <source>
        <dbReference type="EMBL" id="QKF93603.1"/>
    </source>
</evidence>
<keyword evidence="5" id="KW-0540">Nuclease</keyword>
<evidence type="ECO:0000259" key="4">
    <source>
        <dbReference type="PROSITE" id="PS51032"/>
    </source>
</evidence>
<keyword evidence="3" id="KW-0804">Transcription</keyword>
<protein>
    <submittedName>
        <fullName evidence="5">HNH endonuclease with AP2/ERf domain</fullName>
    </submittedName>
</protein>
<dbReference type="PROSITE" id="PS51032">
    <property type="entry name" value="AP2_ERF"/>
    <property type="match status" value="1"/>
</dbReference>
<dbReference type="InterPro" id="IPR036955">
    <property type="entry name" value="AP2/ERF_dom_sf"/>
</dbReference>
<accession>A0A7D3QTU6</accession>
<proteinExistence type="predicted"/>
<organism evidence="5 6">
    <name type="scientific">Fadolivirus FV1/VV64</name>
    <dbReference type="NCBI Taxonomy" id="3070911"/>
    <lineage>
        <taxon>Viruses</taxon>
        <taxon>Varidnaviria</taxon>
        <taxon>Bamfordvirae</taxon>
        <taxon>Nucleocytoviricota</taxon>
        <taxon>Megaviricetes</taxon>
        <taxon>Imitervirales</taxon>
        <taxon>Mimiviridae</taxon>
        <taxon>Klosneuvirinae</taxon>
        <taxon>Fadolivirus</taxon>
        <taxon>Fadolivirus algeromassiliense</taxon>
    </lineage>
</organism>
<name>A0A7D3QTU6_9VIRU</name>
<dbReference type="Proteomes" id="UP001162001">
    <property type="component" value="Segment"/>
</dbReference>
<dbReference type="SUPFAM" id="SSF54171">
    <property type="entry name" value="DNA-binding domain"/>
    <property type="match status" value="1"/>
</dbReference>